<evidence type="ECO:0000313" key="7">
    <source>
        <dbReference type="Proteomes" id="UP000001982"/>
    </source>
</evidence>
<dbReference type="GO" id="GO:0030288">
    <property type="term" value="C:outer membrane-bounded periplasmic space"/>
    <property type="evidence" value="ECO:0007669"/>
    <property type="project" value="InterPro"/>
</dbReference>
<dbReference type="HAMAP" id="MF_00416">
    <property type="entry name" value="FlgI"/>
    <property type="match status" value="1"/>
</dbReference>
<evidence type="ECO:0000313" key="6">
    <source>
        <dbReference type="EMBL" id="ABE53346.1"/>
    </source>
</evidence>
<keyword evidence="6" id="KW-0966">Cell projection</keyword>
<reference evidence="6 7" key="1">
    <citation type="submission" date="2006-03" db="EMBL/GenBank/DDBJ databases">
        <title>Complete sequence of Shewanella denitrificans OS217.</title>
        <authorList>
            <consortium name="US DOE Joint Genome Institute"/>
            <person name="Copeland A."/>
            <person name="Lucas S."/>
            <person name="Lapidus A."/>
            <person name="Barry K."/>
            <person name="Detter J.C."/>
            <person name="Glavina del Rio T."/>
            <person name="Hammon N."/>
            <person name="Israni S."/>
            <person name="Dalin E."/>
            <person name="Tice H."/>
            <person name="Pitluck S."/>
            <person name="Brettin T."/>
            <person name="Bruce D."/>
            <person name="Han C."/>
            <person name="Tapia R."/>
            <person name="Gilna P."/>
            <person name="Kiss H."/>
            <person name="Schmutz J."/>
            <person name="Larimer F."/>
            <person name="Land M."/>
            <person name="Hauser L."/>
            <person name="Kyrpides N."/>
            <person name="Lykidis A."/>
            <person name="Richardson P."/>
        </authorList>
    </citation>
    <scope>NUCLEOTIDE SEQUENCE [LARGE SCALE GENOMIC DNA]</scope>
    <source>
        <strain evidence="7">OS217 / ATCC BAA-1090 / DSM 15013</strain>
    </source>
</reference>
<evidence type="ECO:0000256" key="2">
    <source>
        <dbReference type="ARBA" id="ARBA00008994"/>
    </source>
</evidence>
<dbReference type="STRING" id="318161.Sden_0049"/>
<dbReference type="HOGENOM" id="CLU_045235_1_0_6"/>
<dbReference type="GO" id="GO:0009428">
    <property type="term" value="C:bacterial-type flagellum basal body, distal rod, P ring"/>
    <property type="evidence" value="ECO:0007669"/>
    <property type="project" value="InterPro"/>
</dbReference>
<keyword evidence="6" id="KW-0969">Cilium</keyword>
<organism evidence="6 7">
    <name type="scientific">Shewanella denitrificans (strain OS217 / ATCC BAA-1090 / DSM 15013)</name>
    <dbReference type="NCBI Taxonomy" id="318161"/>
    <lineage>
        <taxon>Bacteria</taxon>
        <taxon>Pseudomonadati</taxon>
        <taxon>Pseudomonadota</taxon>
        <taxon>Gammaproteobacteria</taxon>
        <taxon>Alteromonadales</taxon>
        <taxon>Shewanellaceae</taxon>
        <taxon>Shewanella</taxon>
    </lineage>
</organism>
<keyword evidence="4 5" id="KW-0975">Bacterial flagellum</keyword>
<feature type="signal peptide" evidence="5">
    <location>
        <begin position="1"/>
        <end position="22"/>
    </location>
</feature>
<dbReference type="OrthoDB" id="9786431at2"/>
<dbReference type="RefSeq" id="WP_011494515.1">
    <property type="nucleotide sequence ID" value="NC_007954.1"/>
</dbReference>
<keyword evidence="6" id="KW-0282">Flagellum</keyword>
<evidence type="ECO:0000256" key="5">
    <source>
        <dbReference type="HAMAP-Rule" id="MF_00416"/>
    </source>
</evidence>
<proteinExistence type="inferred from homology"/>
<dbReference type="InterPro" id="IPR001782">
    <property type="entry name" value="Flag_FlgI"/>
</dbReference>
<dbReference type="KEGG" id="sdn:Sden_0049"/>
<dbReference type="PANTHER" id="PTHR30381">
    <property type="entry name" value="FLAGELLAR P-RING PERIPLASMIC PROTEIN FLGI"/>
    <property type="match status" value="1"/>
</dbReference>
<dbReference type="PANTHER" id="PTHR30381:SF0">
    <property type="entry name" value="FLAGELLAR P-RING PROTEIN"/>
    <property type="match status" value="1"/>
</dbReference>
<gene>
    <name evidence="5" type="primary">flgI</name>
    <name evidence="6" type="ordered locus">Sden_0049</name>
</gene>
<evidence type="ECO:0000256" key="3">
    <source>
        <dbReference type="ARBA" id="ARBA00022729"/>
    </source>
</evidence>
<evidence type="ECO:0000256" key="4">
    <source>
        <dbReference type="ARBA" id="ARBA00023143"/>
    </source>
</evidence>
<keyword evidence="3 5" id="KW-0732">Signal</keyword>
<dbReference type="PRINTS" id="PR01010">
    <property type="entry name" value="FLGPRINGFLGI"/>
</dbReference>
<keyword evidence="7" id="KW-1185">Reference proteome</keyword>
<feature type="chain" id="PRO_5009018887" description="Flagellar P-ring protein" evidence="5">
    <location>
        <begin position="23"/>
        <end position="371"/>
    </location>
</feature>
<comment type="similarity">
    <text evidence="2 5">Belongs to the FlgI family.</text>
</comment>
<comment type="function">
    <text evidence="1 5">Assembles around the rod to form the L-ring and probably protects the motor/basal body from shearing forces during rotation.</text>
</comment>
<dbReference type="GO" id="GO:0071973">
    <property type="term" value="P:bacterial-type flagellum-dependent cell motility"/>
    <property type="evidence" value="ECO:0007669"/>
    <property type="project" value="InterPro"/>
</dbReference>
<dbReference type="EMBL" id="CP000302">
    <property type="protein sequence ID" value="ABE53346.1"/>
    <property type="molecule type" value="Genomic_DNA"/>
</dbReference>
<evidence type="ECO:0000256" key="1">
    <source>
        <dbReference type="ARBA" id="ARBA00002591"/>
    </source>
</evidence>
<dbReference type="Proteomes" id="UP000001982">
    <property type="component" value="Chromosome"/>
</dbReference>
<protein>
    <recommendedName>
        <fullName evidence="5">Flagellar P-ring protein</fullName>
    </recommendedName>
    <alternativeName>
        <fullName evidence="5">Basal body P-ring protein</fullName>
    </alternativeName>
</protein>
<comment type="subcellular location">
    <subcellularLocation>
        <location evidence="5">Periplasm</location>
    </subcellularLocation>
    <subcellularLocation>
        <location evidence="5">Bacterial flagellum basal body</location>
    </subcellularLocation>
</comment>
<accession>Q12T80</accession>
<name>Q12T80_SHEDO</name>
<dbReference type="AlphaFoldDB" id="Q12T80"/>
<dbReference type="NCBIfam" id="NF003676">
    <property type="entry name" value="PRK05303.1"/>
    <property type="match status" value="1"/>
</dbReference>
<sequence precursor="true">MINRIKLVLTVLLVLCSVPALSAVSQVTVKDVARINGVRDTALVGYGLVTGLAGSGDSARFSSTSQSLKSVLRSFNVNIEDKEVQSRNVAAVIVTASIPAFAEIGDKLDVQVSSLGDARSLAGGTLLLSPLKAPNDEVYALAQGQITVGGYRFEQDQNLVAKNHATVGSIIRGATTERSVVANIFAEDGSVSLILNTPDFTMLDNITTALRYEFPSLDIRPAHAGKLDIHGRDLSFSHLAKIEQVSINVAQSARIVVNERSGIIVSGSDIPVSSVVISHGNINLKISSSPRVSQPYNVVFGDQSNIKTVTVRETEIEVNEQQQAVYINKDTTTIAEVVSSLQKLNIPTRDMISILEGLKRSGALHAEIVIQ</sequence>
<dbReference type="GO" id="GO:0005198">
    <property type="term" value="F:structural molecule activity"/>
    <property type="evidence" value="ECO:0007669"/>
    <property type="project" value="InterPro"/>
</dbReference>
<dbReference type="eggNOG" id="COG1706">
    <property type="taxonomic scope" value="Bacteria"/>
</dbReference>
<comment type="subunit">
    <text evidence="5">The basal body constitutes a major portion of the flagellar organelle and consists of four rings (L,P,S, and M) mounted on a central rod.</text>
</comment>
<keyword evidence="5" id="KW-0574">Periplasm</keyword>
<dbReference type="Pfam" id="PF02119">
    <property type="entry name" value="FlgI"/>
    <property type="match status" value="1"/>
</dbReference>